<keyword evidence="1" id="KW-0805">Transcription regulation</keyword>
<keyword evidence="3" id="KW-0804">Transcription</keyword>
<dbReference type="InterPro" id="IPR028082">
    <property type="entry name" value="Peripla_BP_I"/>
</dbReference>
<dbReference type="Gene3D" id="3.40.50.2300">
    <property type="match status" value="2"/>
</dbReference>
<feature type="domain" description="HTH lacI-type" evidence="4">
    <location>
        <begin position="4"/>
        <end position="58"/>
    </location>
</feature>
<dbReference type="InterPro" id="IPR010982">
    <property type="entry name" value="Lambda_DNA-bd_dom_sf"/>
</dbReference>
<reference evidence="5 6" key="1">
    <citation type="submission" date="2024-06" db="EMBL/GenBank/DDBJ databases">
        <title>Sorghum-associated microbial communities from plants grown in Nebraska, USA.</title>
        <authorList>
            <person name="Schachtman D."/>
        </authorList>
    </citation>
    <scope>NUCLEOTIDE SEQUENCE [LARGE SCALE GENOMIC DNA]</scope>
    <source>
        <strain evidence="5 6">2857</strain>
    </source>
</reference>
<dbReference type="PANTHER" id="PTHR30146">
    <property type="entry name" value="LACI-RELATED TRANSCRIPTIONAL REPRESSOR"/>
    <property type="match status" value="1"/>
</dbReference>
<dbReference type="PROSITE" id="PS00356">
    <property type="entry name" value="HTH_LACI_1"/>
    <property type="match status" value="1"/>
</dbReference>
<evidence type="ECO:0000313" key="6">
    <source>
        <dbReference type="Proteomes" id="UP001549257"/>
    </source>
</evidence>
<keyword evidence="6" id="KW-1185">Reference proteome</keyword>
<dbReference type="PANTHER" id="PTHR30146:SF109">
    <property type="entry name" value="HTH-TYPE TRANSCRIPTIONAL REGULATOR GALS"/>
    <property type="match status" value="1"/>
</dbReference>
<protein>
    <submittedName>
        <fullName evidence="5">LacI family transcriptional regulator</fullName>
    </submittedName>
</protein>
<dbReference type="Pfam" id="PF00356">
    <property type="entry name" value="LacI"/>
    <property type="match status" value="1"/>
</dbReference>
<evidence type="ECO:0000259" key="4">
    <source>
        <dbReference type="PROSITE" id="PS50932"/>
    </source>
</evidence>
<proteinExistence type="predicted"/>
<dbReference type="CDD" id="cd01392">
    <property type="entry name" value="HTH_LacI"/>
    <property type="match status" value="1"/>
</dbReference>
<dbReference type="Pfam" id="PF13377">
    <property type="entry name" value="Peripla_BP_3"/>
    <property type="match status" value="1"/>
</dbReference>
<dbReference type="Proteomes" id="UP001549257">
    <property type="component" value="Unassembled WGS sequence"/>
</dbReference>
<evidence type="ECO:0000256" key="2">
    <source>
        <dbReference type="ARBA" id="ARBA00023125"/>
    </source>
</evidence>
<gene>
    <name evidence="5" type="ORF">ABIE21_002829</name>
</gene>
<dbReference type="Gene3D" id="1.10.260.40">
    <property type="entry name" value="lambda repressor-like DNA-binding domains"/>
    <property type="match status" value="1"/>
</dbReference>
<dbReference type="PROSITE" id="PS50932">
    <property type="entry name" value="HTH_LACI_2"/>
    <property type="match status" value="1"/>
</dbReference>
<comment type="caution">
    <text evidence="5">The sequence shown here is derived from an EMBL/GenBank/DDBJ whole genome shotgun (WGS) entry which is preliminary data.</text>
</comment>
<accession>A0ABV2QQK4</accession>
<dbReference type="InterPro" id="IPR000843">
    <property type="entry name" value="HTH_LacI"/>
</dbReference>
<dbReference type="SMART" id="SM00354">
    <property type="entry name" value="HTH_LACI"/>
    <property type="match status" value="1"/>
</dbReference>
<dbReference type="InterPro" id="IPR046335">
    <property type="entry name" value="LacI/GalR-like_sensor"/>
</dbReference>
<dbReference type="EMBL" id="JBEPSJ010000003">
    <property type="protein sequence ID" value="MET4583310.1"/>
    <property type="molecule type" value="Genomic_DNA"/>
</dbReference>
<dbReference type="SUPFAM" id="SSF47413">
    <property type="entry name" value="lambda repressor-like DNA-binding domains"/>
    <property type="match status" value="1"/>
</dbReference>
<evidence type="ECO:0000256" key="1">
    <source>
        <dbReference type="ARBA" id="ARBA00023015"/>
    </source>
</evidence>
<evidence type="ECO:0000313" key="5">
    <source>
        <dbReference type="EMBL" id="MET4583310.1"/>
    </source>
</evidence>
<name>A0ABV2QQK4_9MICO</name>
<sequence>MAQTRLSDVARLAGVSTGSVSNFLNRPDRVNAETARRVSGAIERLGYVPNTTARQLRRGQSEAIGFVITDISNPFFTTLATGAAQAAREAGYALLLATSADDESGQSQYLDVFENRNLDGVLVTPARTTPNLDKLRANGTKVVLVDRESDDYCSVSVDDVAGGLAATKHLIDVGKRRLMFVGGERRIQQMRDRVSGSRAAVLAAGGDVTLVEEHRETLSIDVGREIGAEILALPPARRPDGVVAANDLVALGMMQVLSGALSIPDDIAIVGYDDIDFAAASLIPLTTVRQPTRELGYRGARMLIAELTETGEHEHSHVVFQPELVVRASTSRSA</sequence>
<dbReference type="SUPFAM" id="SSF53822">
    <property type="entry name" value="Periplasmic binding protein-like I"/>
    <property type="match status" value="1"/>
</dbReference>
<evidence type="ECO:0000256" key="3">
    <source>
        <dbReference type="ARBA" id="ARBA00023163"/>
    </source>
</evidence>
<keyword evidence="2" id="KW-0238">DNA-binding</keyword>
<organism evidence="5 6">
    <name type="scientific">Conyzicola nivalis</name>
    <dbReference type="NCBI Taxonomy" id="1477021"/>
    <lineage>
        <taxon>Bacteria</taxon>
        <taxon>Bacillati</taxon>
        <taxon>Actinomycetota</taxon>
        <taxon>Actinomycetes</taxon>
        <taxon>Micrococcales</taxon>
        <taxon>Microbacteriaceae</taxon>
        <taxon>Conyzicola</taxon>
    </lineage>
</organism>
<dbReference type="RefSeq" id="WP_354025469.1">
    <property type="nucleotide sequence ID" value="NZ_JBEPSJ010000003.1"/>
</dbReference>